<dbReference type="InterPro" id="IPR011109">
    <property type="entry name" value="DNA_bind_recombinase_dom"/>
</dbReference>
<dbReference type="InterPro" id="IPR038109">
    <property type="entry name" value="DNA_bind_recomb_sf"/>
</dbReference>
<dbReference type="Pfam" id="PF13408">
    <property type="entry name" value="Zn_ribbon_recom"/>
    <property type="match status" value="1"/>
</dbReference>
<dbReference type="PROSITE" id="PS00397">
    <property type="entry name" value="RECOMBINASES_1"/>
    <property type="match status" value="1"/>
</dbReference>
<proteinExistence type="predicted"/>
<dbReference type="InterPro" id="IPR050639">
    <property type="entry name" value="SSR_resolvase"/>
</dbReference>
<feature type="domain" description="Resolvase/invertase-type recombinase catalytic" evidence="7">
    <location>
        <begin position="6"/>
        <end position="154"/>
    </location>
</feature>
<reference evidence="9 10" key="1">
    <citation type="submission" date="2019-04" db="EMBL/GenBank/DDBJ databases">
        <title>Bacillus caeni sp. nov., a bacterium isolated from mangrove sediment.</title>
        <authorList>
            <person name="Huang H."/>
            <person name="Mo K."/>
            <person name="Hu Y."/>
        </authorList>
    </citation>
    <scope>NUCLEOTIDE SEQUENCE [LARGE SCALE GENOMIC DNA]</scope>
    <source>
        <strain evidence="9 10">HB172195</strain>
    </source>
</reference>
<evidence type="ECO:0000256" key="5">
    <source>
        <dbReference type="PROSITE-ProRule" id="PRU10137"/>
    </source>
</evidence>
<dbReference type="PROSITE" id="PS51737">
    <property type="entry name" value="RECOMBINASE_DNA_BIND"/>
    <property type="match status" value="1"/>
</dbReference>
<dbReference type="InterPro" id="IPR025827">
    <property type="entry name" value="Zn_ribbon_recom_dom"/>
</dbReference>
<evidence type="ECO:0000256" key="4">
    <source>
        <dbReference type="PIRSR" id="PIRSR606118-50"/>
    </source>
</evidence>
<dbReference type="SMART" id="SM00857">
    <property type="entry name" value="Resolvase"/>
    <property type="match status" value="1"/>
</dbReference>
<evidence type="ECO:0000259" key="7">
    <source>
        <dbReference type="PROSITE" id="PS51736"/>
    </source>
</evidence>
<dbReference type="AlphaFoldDB" id="A0A5R9EX24"/>
<dbReference type="Gene3D" id="3.40.50.1390">
    <property type="entry name" value="Resolvase, N-terminal catalytic domain"/>
    <property type="match status" value="1"/>
</dbReference>
<evidence type="ECO:0000313" key="10">
    <source>
        <dbReference type="Proteomes" id="UP000308230"/>
    </source>
</evidence>
<evidence type="ECO:0000256" key="6">
    <source>
        <dbReference type="SAM" id="Coils"/>
    </source>
</evidence>
<dbReference type="GO" id="GO:0015074">
    <property type="term" value="P:DNA integration"/>
    <property type="evidence" value="ECO:0007669"/>
    <property type="project" value="UniProtKB-KW"/>
</dbReference>
<keyword evidence="3" id="KW-0233">DNA recombination</keyword>
<organism evidence="9 10">
    <name type="scientific">Exobacillus caeni</name>
    <dbReference type="NCBI Taxonomy" id="2574798"/>
    <lineage>
        <taxon>Bacteria</taxon>
        <taxon>Bacillati</taxon>
        <taxon>Bacillota</taxon>
        <taxon>Bacilli</taxon>
        <taxon>Bacillales</taxon>
        <taxon>Guptibacillaceae</taxon>
        <taxon>Exobacillus</taxon>
    </lineage>
</organism>
<keyword evidence="6" id="KW-0175">Coiled coil</keyword>
<dbReference type="InterPro" id="IPR036162">
    <property type="entry name" value="Resolvase-like_N_sf"/>
</dbReference>
<dbReference type="OrthoDB" id="9811097at2"/>
<evidence type="ECO:0000256" key="1">
    <source>
        <dbReference type="ARBA" id="ARBA00022908"/>
    </source>
</evidence>
<dbReference type="Gene3D" id="3.90.1750.20">
    <property type="entry name" value="Putative Large Serine Recombinase, Chain B, Domain 2"/>
    <property type="match status" value="1"/>
</dbReference>
<dbReference type="Proteomes" id="UP000308230">
    <property type="component" value="Unassembled WGS sequence"/>
</dbReference>
<keyword evidence="1" id="KW-0229">DNA integration</keyword>
<evidence type="ECO:0000313" key="9">
    <source>
        <dbReference type="EMBL" id="TLS35411.1"/>
    </source>
</evidence>
<evidence type="ECO:0000256" key="3">
    <source>
        <dbReference type="ARBA" id="ARBA00023172"/>
    </source>
</evidence>
<comment type="caution">
    <text evidence="9">The sequence shown here is derived from an EMBL/GenBank/DDBJ whole genome shotgun (WGS) entry which is preliminary data.</text>
</comment>
<protein>
    <submittedName>
        <fullName evidence="9">Recombinase family protein</fullName>
    </submittedName>
</protein>
<evidence type="ECO:0000256" key="2">
    <source>
        <dbReference type="ARBA" id="ARBA00023125"/>
    </source>
</evidence>
<dbReference type="PROSITE" id="PS51736">
    <property type="entry name" value="RECOMBINASES_3"/>
    <property type="match status" value="1"/>
</dbReference>
<keyword evidence="2" id="KW-0238">DNA-binding</keyword>
<feature type="active site" description="O-(5'-phospho-DNA)-serine intermediate" evidence="4 5">
    <location>
        <position position="14"/>
    </location>
</feature>
<dbReference type="GO" id="GO:0003677">
    <property type="term" value="F:DNA binding"/>
    <property type="evidence" value="ECO:0007669"/>
    <property type="project" value="UniProtKB-KW"/>
</dbReference>
<dbReference type="GO" id="GO:0000150">
    <property type="term" value="F:DNA strand exchange activity"/>
    <property type="evidence" value="ECO:0007669"/>
    <property type="project" value="InterPro"/>
</dbReference>
<feature type="domain" description="Recombinase" evidence="8">
    <location>
        <begin position="161"/>
        <end position="281"/>
    </location>
</feature>
<dbReference type="InterPro" id="IPR006118">
    <property type="entry name" value="Recombinase_CS"/>
</dbReference>
<dbReference type="Pfam" id="PF07508">
    <property type="entry name" value="Recombinase"/>
    <property type="match status" value="1"/>
</dbReference>
<dbReference type="RefSeq" id="WP_138129046.1">
    <property type="nucleotide sequence ID" value="NZ_SWLG01000022.1"/>
</dbReference>
<dbReference type="CDD" id="cd03768">
    <property type="entry name" value="SR_ResInv"/>
    <property type="match status" value="1"/>
</dbReference>
<keyword evidence="10" id="KW-1185">Reference proteome</keyword>
<sequence length="539" mass="61862">MSKGKKAVIYARVSTEEQATEGFSIKAQLSQLYRQAEVLNMEVIDEYIDEGISGKSIAGRPEMKKLLSNARQRKFDIVLVYKLDRVSRKLKDALEISDELERNNVQLMSLNENFDTTTPMGKMVFQMISSFAELERNTIVGRVKMGMTERAKQGKFNGGLCLGYDSINKHLVINDTEAIIVKEIFNLAEQGLGLKAITHRINEKGYKSKRDKLFSTNAIKQILDNPMYIGKIRFNQVEDWNEKRRRGKNENFILADGEHEPIITQEQWDKVQNIRQKRSVKPSRSLEPYILSGLLKCPICDHGMVSSRSKGAAGQTYRYYTCGQYHNKGKEACRPNSIRADKAEQHVFEELSRIASHPSTLKKIISETNKQRTHSMEPIQEEIKLLKSKINKIRGHIDKLMNALLDEELPQEIVKPKLISSQEQKKQLEERLEARNTELAEADTSPVDYDSVQRLLGDFQVLLSQVKPEEQKILLRSIIKDIQVSIDAPRGTGRHITKMDLFFDFTIDAMEDSYELLLKIYPDLEQQLDVWSTRSISYG</sequence>
<dbReference type="SUPFAM" id="SSF53041">
    <property type="entry name" value="Resolvase-like"/>
    <property type="match status" value="1"/>
</dbReference>
<feature type="coiled-coil region" evidence="6">
    <location>
        <begin position="418"/>
        <end position="445"/>
    </location>
</feature>
<dbReference type="EMBL" id="SWLG01000022">
    <property type="protein sequence ID" value="TLS35411.1"/>
    <property type="molecule type" value="Genomic_DNA"/>
</dbReference>
<gene>
    <name evidence="9" type="ORF">FCL54_20670</name>
</gene>
<dbReference type="PANTHER" id="PTHR30461">
    <property type="entry name" value="DNA-INVERTASE FROM LAMBDOID PROPHAGE"/>
    <property type="match status" value="1"/>
</dbReference>
<evidence type="ECO:0000259" key="8">
    <source>
        <dbReference type="PROSITE" id="PS51737"/>
    </source>
</evidence>
<dbReference type="PANTHER" id="PTHR30461:SF23">
    <property type="entry name" value="DNA RECOMBINASE-RELATED"/>
    <property type="match status" value="1"/>
</dbReference>
<dbReference type="InterPro" id="IPR006119">
    <property type="entry name" value="Resolv_N"/>
</dbReference>
<name>A0A5R9EX24_9BACL</name>
<accession>A0A5R9EX24</accession>
<dbReference type="Pfam" id="PF00239">
    <property type="entry name" value="Resolvase"/>
    <property type="match status" value="1"/>
</dbReference>